<dbReference type="Proteomes" id="UP000829196">
    <property type="component" value="Unassembled WGS sequence"/>
</dbReference>
<dbReference type="EMBL" id="JAGYWB010000017">
    <property type="protein sequence ID" value="KAI0494328.1"/>
    <property type="molecule type" value="Genomic_DNA"/>
</dbReference>
<protein>
    <submittedName>
        <fullName evidence="1">Uncharacterized protein</fullName>
    </submittedName>
</protein>
<comment type="caution">
    <text evidence="1">The sequence shown here is derived from an EMBL/GenBank/DDBJ whole genome shotgun (WGS) entry which is preliminary data.</text>
</comment>
<keyword evidence="2" id="KW-1185">Reference proteome</keyword>
<dbReference type="AlphaFoldDB" id="A0A8T3ADW4"/>
<sequence>MDICSILLKCISKKSQNWYWEHTSSTTIFSTDSTDEIQATVIKTSLLLFSLPSLSSWGLGSKMGLSEVSLELLTLCYSSLIESSGFPNIPLTKALFGAAFLLLSKTEF</sequence>
<evidence type="ECO:0000313" key="2">
    <source>
        <dbReference type="Proteomes" id="UP000829196"/>
    </source>
</evidence>
<accession>A0A8T3ADW4</accession>
<gene>
    <name evidence="1" type="ORF">KFK09_024462</name>
</gene>
<name>A0A8T3ADW4_DENNO</name>
<reference evidence="1" key="1">
    <citation type="journal article" date="2022" name="Front. Genet.">
        <title>Chromosome-Scale Assembly of the Dendrobium nobile Genome Provides Insights Into the Molecular Mechanism of the Biosynthesis of the Medicinal Active Ingredient of Dendrobium.</title>
        <authorList>
            <person name="Xu Q."/>
            <person name="Niu S.-C."/>
            <person name="Li K.-L."/>
            <person name="Zheng P.-J."/>
            <person name="Zhang X.-J."/>
            <person name="Jia Y."/>
            <person name="Liu Y."/>
            <person name="Niu Y.-X."/>
            <person name="Yu L.-H."/>
            <person name="Chen D.-F."/>
            <person name="Zhang G.-Q."/>
        </authorList>
    </citation>
    <scope>NUCLEOTIDE SEQUENCE</scope>
    <source>
        <tissue evidence="1">Leaf</tissue>
    </source>
</reference>
<proteinExistence type="predicted"/>
<evidence type="ECO:0000313" key="1">
    <source>
        <dbReference type="EMBL" id="KAI0494328.1"/>
    </source>
</evidence>
<organism evidence="1 2">
    <name type="scientific">Dendrobium nobile</name>
    <name type="common">Orchid</name>
    <dbReference type="NCBI Taxonomy" id="94219"/>
    <lineage>
        <taxon>Eukaryota</taxon>
        <taxon>Viridiplantae</taxon>
        <taxon>Streptophyta</taxon>
        <taxon>Embryophyta</taxon>
        <taxon>Tracheophyta</taxon>
        <taxon>Spermatophyta</taxon>
        <taxon>Magnoliopsida</taxon>
        <taxon>Liliopsida</taxon>
        <taxon>Asparagales</taxon>
        <taxon>Orchidaceae</taxon>
        <taxon>Epidendroideae</taxon>
        <taxon>Malaxideae</taxon>
        <taxon>Dendrobiinae</taxon>
        <taxon>Dendrobium</taxon>
    </lineage>
</organism>